<dbReference type="GO" id="GO:0005829">
    <property type="term" value="C:cytosol"/>
    <property type="evidence" value="ECO:0007669"/>
    <property type="project" value="TreeGrafter"/>
</dbReference>
<evidence type="ECO:0000313" key="3">
    <source>
        <dbReference type="Proteomes" id="UP001058124"/>
    </source>
</evidence>
<accession>A0AAV5N3Y1</accession>
<comment type="caution">
    <text evidence="2">The sequence shown here is derived from an EMBL/GenBank/DDBJ whole genome shotgun (WGS) entry which is preliminary data.</text>
</comment>
<dbReference type="FunFam" id="3.30.1330.40:FF:000001">
    <property type="entry name" value="L-PSP family endoribonuclease"/>
    <property type="match status" value="1"/>
</dbReference>
<comment type="similarity">
    <text evidence="1">Belongs to the RutC family.</text>
</comment>
<evidence type="ECO:0000256" key="1">
    <source>
        <dbReference type="ARBA" id="ARBA00010552"/>
    </source>
</evidence>
<dbReference type="InterPro" id="IPR035959">
    <property type="entry name" value="RutC-like_sf"/>
</dbReference>
<keyword evidence="3" id="KW-1185">Reference proteome</keyword>
<name>A0AAV5N3Y1_9GAMM</name>
<reference evidence="2" key="1">
    <citation type="submission" date="2022-06" db="EMBL/GenBank/DDBJ databases">
        <title>Draft genome sequences of Leminorella grimontii str. JCM5902.</title>
        <authorList>
            <person name="Wakabayashi Y."/>
            <person name="Kojima K."/>
        </authorList>
    </citation>
    <scope>NUCLEOTIDE SEQUENCE</scope>
    <source>
        <strain evidence="2">JCM 5902</strain>
    </source>
</reference>
<dbReference type="EMBL" id="BRLH01000007">
    <property type="protein sequence ID" value="GKX56665.1"/>
    <property type="molecule type" value="Genomic_DNA"/>
</dbReference>
<dbReference type="AlphaFoldDB" id="A0AAV5N3Y1"/>
<dbReference type="InterPro" id="IPR006175">
    <property type="entry name" value="YjgF/YER057c/UK114"/>
</dbReference>
<dbReference type="RefSeq" id="WP_027276098.1">
    <property type="nucleotide sequence ID" value="NZ_BRLH01000007.1"/>
</dbReference>
<dbReference type="Proteomes" id="UP001058124">
    <property type="component" value="Unassembled WGS sequence"/>
</dbReference>
<dbReference type="CDD" id="cd00448">
    <property type="entry name" value="YjgF_YER057c_UK114_family"/>
    <property type="match status" value="1"/>
</dbReference>
<dbReference type="PANTHER" id="PTHR11803:SF58">
    <property type="entry name" value="PROTEIN HMF1-RELATED"/>
    <property type="match status" value="1"/>
</dbReference>
<dbReference type="Gene3D" id="3.30.1330.40">
    <property type="entry name" value="RutC-like"/>
    <property type="match status" value="1"/>
</dbReference>
<evidence type="ECO:0000313" key="2">
    <source>
        <dbReference type="EMBL" id="GKX56665.1"/>
    </source>
</evidence>
<dbReference type="SUPFAM" id="SSF55298">
    <property type="entry name" value="YjgF-like"/>
    <property type="match status" value="1"/>
</dbReference>
<gene>
    <name evidence="2" type="ORF">SOASR030_27770</name>
</gene>
<dbReference type="Pfam" id="PF01042">
    <property type="entry name" value="Ribonuc_L-PSP"/>
    <property type="match status" value="1"/>
</dbReference>
<protein>
    <submittedName>
        <fullName evidence="2">Enamine deaminase RidA</fullName>
    </submittedName>
</protein>
<dbReference type="PANTHER" id="PTHR11803">
    <property type="entry name" value="2-IMINOBUTANOATE/2-IMINOPROPANOATE DEAMINASE RIDA"/>
    <property type="match status" value="1"/>
</dbReference>
<proteinExistence type="inferred from homology"/>
<organism evidence="2 3">
    <name type="scientific">Leminorella grimontii</name>
    <dbReference type="NCBI Taxonomy" id="82981"/>
    <lineage>
        <taxon>Bacteria</taxon>
        <taxon>Pseudomonadati</taxon>
        <taxon>Pseudomonadota</taxon>
        <taxon>Gammaproteobacteria</taxon>
        <taxon>Enterobacterales</taxon>
        <taxon>Budviciaceae</taxon>
        <taxon>Leminorella</taxon>
    </lineage>
</organism>
<dbReference type="GO" id="GO:0019239">
    <property type="term" value="F:deaminase activity"/>
    <property type="evidence" value="ECO:0007669"/>
    <property type="project" value="TreeGrafter"/>
</dbReference>
<sequence>MKIEDERGGAVSCINSPELSTPGGHYSHACVHGNTVYLSGQLPVDPDGNVLADRPFAEQANQVLFNIDATLRAAGSGRDRLIQVRIFITDMAQWPEFNRIYAEWIGGHRPARIVAGVSELHFGSALEVEAVAGI</sequence>